<comment type="caution">
    <text evidence="5">The sequence shown here is derived from an EMBL/GenBank/DDBJ whole genome shotgun (WGS) entry which is preliminary data.</text>
</comment>
<evidence type="ECO:0000313" key="5">
    <source>
        <dbReference type="EMBL" id="MCM5681726.1"/>
    </source>
</evidence>
<feature type="domain" description="VOC" evidence="4">
    <location>
        <begin position="2"/>
        <end position="119"/>
    </location>
</feature>
<reference evidence="5" key="1">
    <citation type="submission" date="2022-05" db="EMBL/GenBank/DDBJ databases">
        <title>Schlegelella sp. nov., isolated from mangrove soil.</title>
        <authorList>
            <person name="Liu Y."/>
            <person name="Ge X."/>
            <person name="Liu W."/>
        </authorList>
    </citation>
    <scope>NUCLEOTIDE SEQUENCE</scope>
    <source>
        <strain evidence="5">S2-27</strain>
    </source>
</reference>
<gene>
    <name evidence="5" type="ORF">M8A51_19540</name>
</gene>
<organism evidence="5 6">
    <name type="scientific">Caldimonas mangrovi</name>
    <dbReference type="NCBI Taxonomy" id="2944811"/>
    <lineage>
        <taxon>Bacteria</taxon>
        <taxon>Pseudomonadati</taxon>
        <taxon>Pseudomonadota</taxon>
        <taxon>Betaproteobacteria</taxon>
        <taxon>Burkholderiales</taxon>
        <taxon>Sphaerotilaceae</taxon>
        <taxon>Caldimonas</taxon>
    </lineage>
</organism>
<dbReference type="InterPro" id="IPR029068">
    <property type="entry name" value="Glyas_Bleomycin-R_OHBP_Dase"/>
</dbReference>
<evidence type="ECO:0000313" key="6">
    <source>
        <dbReference type="Proteomes" id="UP001165541"/>
    </source>
</evidence>
<sequence length="123" mass="13719">MSLHAPIPILRIFDEPIAMRFYLDYLGFAVDWEHRFEDGLPLYAQVSHGECVLHLSGHHGDATPGSAVRIGCAGLRAYLLELQSRGHPNARPGIETQPWGMDEMALTDPFGNRLVFFEGVNES</sequence>
<proteinExistence type="inferred from homology"/>
<dbReference type="InterPro" id="IPR037523">
    <property type="entry name" value="VOC_core"/>
</dbReference>
<accession>A0ABT0YSL3</accession>
<dbReference type="Gene3D" id="3.10.180.10">
    <property type="entry name" value="2,3-Dihydroxybiphenyl 1,2-Dioxygenase, domain 1"/>
    <property type="match status" value="1"/>
</dbReference>
<dbReference type="SUPFAM" id="SSF54593">
    <property type="entry name" value="Glyoxalase/Bleomycin resistance protein/Dihydroxybiphenyl dioxygenase"/>
    <property type="match status" value="1"/>
</dbReference>
<evidence type="ECO:0000256" key="2">
    <source>
        <dbReference type="ARBA" id="ARBA00021572"/>
    </source>
</evidence>
<evidence type="ECO:0000256" key="1">
    <source>
        <dbReference type="ARBA" id="ARBA00011051"/>
    </source>
</evidence>
<dbReference type="RefSeq" id="WP_251780205.1">
    <property type="nucleotide sequence ID" value="NZ_JAMKFE010000013.1"/>
</dbReference>
<name>A0ABT0YSL3_9BURK</name>
<keyword evidence="6" id="KW-1185">Reference proteome</keyword>
<evidence type="ECO:0000256" key="3">
    <source>
        <dbReference type="ARBA" id="ARBA00023251"/>
    </source>
</evidence>
<keyword evidence="3" id="KW-0046">Antibiotic resistance</keyword>
<dbReference type="EMBL" id="JAMKFE010000013">
    <property type="protein sequence ID" value="MCM5681726.1"/>
    <property type="molecule type" value="Genomic_DNA"/>
</dbReference>
<comment type="similarity">
    <text evidence="1">Belongs to the bleomycin resistance protein family.</text>
</comment>
<dbReference type="Proteomes" id="UP001165541">
    <property type="component" value="Unassembled WGS sequence"/>
</dbReference>
<dbReference type="Pfam" id="PF19581">
    <property type="entry name" value="Glyoxalase_7"/>
    <property type="match status" value="1"/>
</dbReference>
<evidence type="ECO:0000259" key="4">
    <source>
        <dbReference type="PROSITE" id="PS51819"/>
    </source>
</evidence>
<dbReference type="InterPro" id="IPR000335">
    <property type="entry name" value="Bleomycin-R"/>
</dbReference>
<dbReference type="PROSITE" id="PS51819">
    <property type="entry name" value="VOC"/>
    <property type="match status" value="1"/>
</dbReference>
<protein>
    <recommendedName>
        <fullName evidence="2">Bleomycin resistance protein</fullName>
    </recommendedName>
</protein>
<dbReference type="CDD" id="cd08349">
    <property type="entry name" value="BLMA_like"/>
    <property type="match status" value="1"/>
</dbReference>